<dbReference type="VEuPathDB" id="VectorBase:RSAN_053475"/>
<dbReference type="Proteomes" id="UP000821837">
    <property type="component" value="Unassembled WGS sequence"/>
</dbReference>
<dbReference type="InterPro" id="IPR032675">
    <property type="entry name" value="LRR_dom_sf"/>
</dbReference>
<dbReference type="AlphaFoldDB" id="A0A9D4SSK7"/>
<comment type="caution">
    <text evidence="2">The sequence shown here is derived from an EMBL/GenBank/DDBJ whole genome shotgun (WGS) entry which is preliminary data.</text>
</comment>
<evidence type="ECO:0008006" key="4">
    <source>
        <dbReference type="Google" id="ProtNLM"/>
    </source>
</evidence>
<proteinExistence type="predicted"/>
<gene>
    <name evidence="2" type="ORF">HPB52_009878</name>
</gene>
<accession>A0A9D4SSK7</accession>
<dbReference type="PANTHER" id="PTHR24111:SF0">
    <property type="entry name" value="LEUCINE-RICH REPEAT-CONTAINING PROTEIN"/>
    <property type="match status" value="1"/>
</dbReference>
<reference evidence="2" key="1">
    <citation type="journal article" date="2020" name="Cell">
        <title>Large-Scale Comparative Analyses of Tick Genomes Elucidate Their Genetic Diversity and Vector Capacities.</title>
        <authorList>
            <consortium name="Tick Genome and Microbiome Consortium (TIGMIC)"/>
            <person name="Jia N."/>
            <person name="Wang J."/>
            <person name="Shi W."/>
            <person name="Du L."/>
            <person name="Sun Y."/>
            <person name="Zhan W."/>
            <person name="Jiang J.F."/>
            <person name="Wang Q."/>
            <person name="Zhang B."/>
            <person name="Ji P."/>
            <person name="Bell-Sakyi L."/>
            <person name="Cui X.M."/>
            <person name="Yuan T.T."/>
            <person name="Jiang B.G."/>
            <person name="Yang W.F."/>
            <person name="Lam T.T."/>
            <person name="Chang Q.C."/>
            <person name="Ding S.J."/>
            <person name="Wang X.J."/>
            <person name="Zhu J.G."/>
            <person name="Ruan X.D."/>
            <person name="Zhao L."/>
            <person name="Wei J.T."/>
            <person name="Ye R.Z."/>
            <person name="Que T.C."/>
            <person name="Du C.H."/>
            <person name="Zhou Y.H."/>
            <person name="Cheng J.X."/>
            <person name="Dai P.F."/>
            <person name="Guo W.B."/>
            <person name="Han X.H."/>
            <person name="Huang E.J."/>
            <person name="Li L.F."/>
            <person name="Wei W."/>
            <person name="Gao Y.C."/>
            <person name="Liu J.Z."/>
            <person name="Shao H.Z."/>
            <person name="Wang X."/>
            <person name="Wang C.C."/>
            <person name="Yang T.C."/>
            <person name="Huo Q.B."/>
            <person name="Li W."/>
            <person name="Chen H.Y."/>
            <person name="Chen S.E."/>
            <person name="Zhou L.G."/>
            <person name="Ni X.B."/>
            <person name="Tian J.H."/>
            <person name="Sheng Y."/>
            <person name="Liu T."/>
            <person name="Pan Y.S."/>
            <person name="Xia L.Y."/>
            <person name="Li J."/>
            <person name="Zhao F."/>
            <person name="Cao W.C."/>
        </authorList>
    </citation>
    <scope>NUCLEOTIDE SEQUENCE</scope>
    <source>
        <strain evidence="2">Rsan-2018</strain>
    </source>
</reference>
<protein>
    <recommendedName>
        <fullName evidence="4">Nlr family card domain protein</fullName>
    </recommendedName>
</protein>
<keyword evidence="1" id="KW-0677">Repeat</keyword>
<name>A0A9D4SSK7_RHISA</name>
<reference evidence="2" key="2">
    <citation type="submission" date="2021-09" db="EMBL/GenBank/DDBJ databases">
        <authorList>
            <person name="Jia N."/>
            <person name="Wang J."/>
            <person name="Shi W."/>
            <person name="Du L."/>
            <person name="Sun Y."/>
            <person name="Zhan W."/>
            <person name="Jiang J."/>
            <person name="Wang Q."/>
            <person name="Zhang B."/>
            <person name="Ji P."/>
            <person name="Sakyi L.B."/>
            <person name="Cui X."/>
            <person name="Yuan T."/>
            <person name="Jiang B."/>
            <person name="Yang W."/>
            <person name="Lam T.T.-Y."/>
            <person name="Chang Q."/>
            <person name="Ding S."/>
            <person name="Wang X."/>
            <person name="Zhu J."/>
            <person name="Ruan X."/>
            <person name="Zhao L."/>
            <person name="Wei J."/>
            <person name="Que T."/>
            <person name="Du C."/>
            <person name="Cheng J."/>
            <person name="Dai P."/>
            <person name="Han X."/>
            <person name="Huang E."/>
            <person name="Gao Y."/>
            <person name="Liu J."/>
            <person name="Shao H."/>
            <person name="Ye R."/>
            <person name="Li L."/>
            <person name="Wei W."/>
            <person name="Wang X."/>
            <person name="Wang C."/>
            <person name="Huo Q."/>
            <person name="Li W."/>
            <person name="Guo W."/>
            <person name="Chen H."/>
            <person name="Chen S."/>
            <person name="Zhou L."/>
            <person name="Zhou L."/>
            <person name="Ni X."/>
            <person name="Tian J."/>
            <person name="Zhou Y."/>
            <person name="Sheng Y."/>
            <person name="Liu T."/>
            <person name="Pan Y."/>
            <person name="Xia L."/>
            <person name="Li J."/>
            <person name="Zhao F."/>
            <person name="Cao W."/>
        </authorList>
    </citation>
    <scope>NUCLEOTIDE SEQUENCE</scope>
    <source>
        <strain evidence="2">Rsan-2018</strain>
        <tissue evidence="2">Larvae</tissue>
    </source>
</reference>
<dbReference type="PANTHER" id="PTHR24111">
    <property type="entry name" value="LEUCINE-RICH REPEAT-CONTAINING PROTEIN 34"/>
    <property type="match status" value="1"/>
</dbReference>
<keyword evidence="3" id="KW-1185">Reference proteome</keyword>
<evidence type="ECO:0000313" key="3">
    <source>
        <dbReference type="Proteomes" id="UP000821837"/>
    </source>
</evidence>
<sequence length="719" mass="81864">MRADCKSTPLILGLDVRADCTNWASPPVDHHDWDNLSSARMAGVGGGPRRKPSQGLAAVTTIKGCLSGCAIYRRPCTSGEGRLCDIFTELPLWNEVFWHVRLELRELSPGQLSLVQEDLIWDRKRNVEERKQEATMLLCHLLMLHRCVISVKLNIGIIREHDQLVWDAMRQNSNLRKLEIKRLADYLASTRSLKTLIMTRQYFKWYHAIKVVRGLERNVTITTLSLGMPTVDKFWSSSDAMIAFFHDVSTLRTLNVNAQSRHEDKVSRIIEPMLRNTTISEVNLTDFHINIGDIQLIAALLIENGTLKSLNFITCVYKHTPQDDADSCVTYTESFGYVSSRIYPWVVALTENNSLEELTLSLSWYDAEDWRSFFKALVSNASLKKINVCQFPRKDVAEIFRAMRETGVQGRFVGVHSVFNDAAVARTKRTEQWRLEIDSTTFPAFEPLPRAACLMQSCRHVTSLCIVVEQEISNVMVSSLISQCTTGTMALRELEVICRLRSGNWYADHMIQKALVEAVSVNSTIRSLYIWGMSFDETEAQVLADALLSSQTLYQFCFQPHDQMSIFSFLRQLSLKVSSNYVLLRLYLTAHFDLRANLRTVAKVVHRNNSLVTRATHFVMGTRHKYCAAAFELVHSTPGLVARVQNYASVDENEAVQRIRRSLNGLCELDGFMRVTGVVKDSVTCHRREDGVMQLTDLNTDCWLHVRQHLKVSDIPDVM</sequence>
<evidence type="ECO:0000256" key="1">
    <source>
        <dbReference type="ARBA" id="ARBA00022737"/>
    </source>
</evidence>
<dbReference type="InterPro" id="IPR052201">
    <property type="entry name" value="LRR-containing_regulator"/>
</dbReference>
<dbReference type="EMBL" id="JABSTV010001253">
    <property type="protein sequence ID" value="KAH7943673.1"/>
    <property type="molecule type" value="Genomic_DNA"/>
</dbReference>
<dbReference type="Gene3D" id="3.80.10.10">
    <property type="entry name" value="Ribonuclease Inhibitor"/>
    <property type="match status" value="2"/>
</dbReference>
<evidence type="ECO:0000313" key="2">
    <source>
        <dbReference type="EMBL" id="KAH7943673.1"/>
    </source>
</evidence>
<dbReference type="SUPFAM" id="SSF52047">
    <property type="entry name" value="RNI-like"/>
    <property type="match status" value="1"/>
</dbReference>
<organism evidence="2 3">
    <name type="scientific">Rhipicephalus sanguineus</name>
    <name type="common">Brown dog tick</name>
    <name type="synonym">Ixodes sanguineus</name>
    <dbReference type="NCBI Taxonomy" id="34632"/>
    <lineage>
        <taxon>Eukaryota</taxon>
        <taxon>Metazoa</taxon>
        <taxon>Ecdysozoa</taxon>
        <taxon>Arthropoda</taxon>
        <taxon>Chelicerata</taxon>
        <taxon>Arachnida</taxon>
        <taxon>Acari</taxon>
        <taxon>Parasitiformes</taxon>
        <taxon>Ixodida</taxon>
        <taxon>Ixodoidea</taxon>
        <taxon>Ixodidae</taxon>
        <taxon>Rhipicephalinae</taxon>
        <taxon>Rhipicephalus</taxon>
        <taxon>Rhipicephalus</taxon>
    </lineage>
</organism>